<evidence type="ECO:0000313" key="3">
    <source>
        <dbReference type="EMBL" id="PSS09303.1"/>
    </source>
</evidence>
<dbReference type="InterPro" id="IPR054505">
    <property type="entry name" value="Myb_DNA-bind_8"/>
</dbReference>
<dbReference type="Proteomes" id="UP000241818">
    <property type="component" value="Unassembled WGS sequence"/>
</dbReference>
<organism evidence="3 4">
    <name type="scientific">Amorphotheca resinae ATCC 22711</name>
    <dbReference type="NCBI Taxonomy" id="857342"/>
    <lineage>
        <taxon>Eukaryota</taxon>
        <taxon>Fungi</taxon>
        <taxon>Dikarya</taxon>
        <taxon>Ascomycota</taxon>
        <taxon>Pezizomycotina</taxon>
        <taxon>Leotiomycetes</taxon>
        <taxon>Helotiales</taxon>
        <taxon>Amorphothecaceae</taxon>
        <taxon>Amorphotheca</taxon>
    </lineage>
</organism>
<feature type="domain" description="Myb-like DNA-binding" evidence="2">
    <location>
        <begin position="8"/>
        <end position="56"/>
    </location>
</feature>
<feature type="compositionally biased region" description="Basic and acidic residues" evidence="1">
    <location>
        <begin position="89"/>
        <end position="106"/>
    </location>
</feature>
<name>A0A2T3ASI5_AMORE</name>
<keyword evidence="4" id="KW-1185">Reference proteome</keyword>
<evidence type="ECO:0000256" key="1">
    <source>
        <dbReference type="SAM" id="MobiDB-lite"/>
    </source>
</evidence>
<feature type="compositionally biased region" description="Gly residues" evidence="1">
    <location>
        <begin position="120"/>
        <end position="129"/>
    </location>
</feature>
<sequence length="245" mass="26423">MTNDTAITRLLYAILSQKCLKDIDWNKVAHDPILSQEISNGHAARMRYSRFKKQMDGTAGVRRPRNPNSPRKKKAEKAASSKTPKKIKERPASDNDSDTDKAKIKFEGPSSSSSSSSSSSGGGGGGGSGYDTVEGTPEAGSVASPGLIKREPVAASSDAGSLYTSTPGFGTRADELEHMMTGFGMAGHEHLYGNVLSDAQQQFGMDIPMGMHDPFGGMWQPAQTHTEGRVLVKTEPRWEETYRQV</sequence>
<protein>
    <recommendedName>
        <fullName evidence="2">Myb-like DNA-binding domain-containing protein</fullName>
    </recommendedName>
</protein>
<dbReference type="STRING" id="857342.A0A2T3ASI5"/>
<feature type="compositionally biased region" description="Basic residues" evidence="1">
    <location>
        <begin position="62"/>
        <end position="75"/>
    </location>
</feature>
<dbReference type="Pfam" id="PF22980">
    <property type="entry name" value="Myb_DNA-bind_8"/>
    <property type="match status" value="1"/>
</dbReference>
<accession>A0A2T3ASI5</accession>
<dbReference type="InParanoid" id="A0A2T3ASI5"/>
<feature type="region of interest" description="Disordered" evidence="1">
    <location>
        <begin position="51"/>
        <end position="166"/>
    </location>
</feature>
<evidence type="ECO:0000259" key="2">
    <source>
        <dbReference type="Pfam" id="PF22980"/>
    </source>
</evidence>
<dbReference type="GeneID" id="36574095"/>
<dbReference type="EMBL" id="KZ679017">
    <property type="protein sequence ID" value="PSS09303.1"/>
    <property type="molecule type" value="Genomic_DNA"/>
</dbReference>
<dbReference type="OrthoDB" id="3944408at2759"/>
<dbReference type="AlphaFoldDB" id="A0A2T3ASI5"/>
<reference evidence="3 4" key="1">
    <citation type="journal article" date="2018" name="New Phytol.">
        <title>Comparative genomics and transcriptomics depict ericoid mycorrhizal fungi as versatile saprotrophs and plant mutualists.</title>
        <authorList>
            <person name="Martino E."/>
            <person name="Morin E."/>
            <person name="Grelet G.A."/>
            <person name="Kuo A."/>
            <person name="Kohler A."/>
            <person name="Daghino S."/>
            <person name="Barry K.W."/>
            <person name="Cichocki N."/>
            <person name="Clum A."/>
            <person name="Dockter R.B."/>
            <person name="Hainaut M."/>
            <person name="Kuo R.C."/>
            <person name="LaButti K."/>
            <person name="Lindahl B.D."/>
            <person name="Lindquist E.A."/>
            <person name="Lipzen A."/>
            <person name="Khouja H.R."/>
            <person name="Magnuson J."/>
            <person name="Murat C."/>
            <person name="Ohm R.A."/>
            <person name="Singer S.W."/>
            <person name="Spatafora J.W."/>
            <person name="Wang M."/>
            <person name="Veneault-Fourrey C."/>
            <person name="Henrissat B."/>
            <person name="Grigoriev I.V."/>
            <person name="Martin F.M."/>
            <person name="Perotto S."/>
        </authorList>
    </citation>
    <scope>NUCLEOTIDE SEQUENCE [LARGE SCALE GENOMIC DNA]</scope>
    <source>
        <strain evidence="3 4">ATCC 22711</strain>
    </source>
</reference>
<gene>
    <name evidence="3" type="ORF">M430DRAFT_31164</name>
</gene>
<evidence type="ECO:0000313" key="4">
    <source>
        <dbReference type="Proteomes" id="UP000241818"/>
    </source>
</evidence>
<dbReference type="RefSeq" id="XP_024717601.1">
    <property type="nucleotide sequence ID" value="XM_024866014.1"/>
</dbReference>
<proteinExistence type="predicted"/>
<feature type="compositionally biased region" description="Low complexity" evidence="1">
    <location>
        <begin position="110"/>
        <end position="119"/>
    </location>
</feature>